<dbReference type="OrthoDB" id="7130006at2759"/>
<name>A0A6A6ELD0_9PEZI</name>
<dbReference type="EMBL" id="ML994616">
    <property type="protein sequence ID" value="KAF2191965.1"/>
    <property type="molecule type" value="Genomic_DNA"/>
</dbReference>
<dbReference type="InterPro" id="IPR029058">
    <property type="entry name" value="AB_hydrolase_fold"/>
</dbReference>
<protein>
    <submittedName>
        <fullName evidence="1">Uncharacterized protein</fullName>
    </submittedName>
</protein>
<evidence type="ECO:0000313" key="2">
    <source>
        <dbReference type="Proteomes" id="UP000800200"/>
    </source>
</evidence>
<gene>
    <name evidence="1" type="ORF">K469DRAFT_696036</name>
</gene>
<dbReference type="Proteomes" id="UP000800200">
    <property type="component" value="Unassembled WGS sequence"/>
</dbReference>
<dbReference type="AlphaFoldDB" id="A0A6A6ELD0"/>
<keyword evidence="2" id="KW-1185">Reference proteome</keyword>
<dbReference type="Gene3D" id="3.40.50.1820">
    <property type="entry name" value="alpha/beta hydrolase"/>
    <property type="match status" value="1"/>
</dbReference>
<accession>A0A6A6ELD0</accession>
<sequence>MLQWLPGPKASLRWLRQASLATPSSHLSTAYSSVPLGISSFRARNSCGALTPLMWGSATQRIAWVKRHHRPARHPAWEAPDLLILDMRECFGHFPGAESSCQPT</sequence>
<reference evidence="1" key="1">
    <citation type="journal article" date="2020" name="Stud. Mycol.">
        <title>101 Dothideomycetes genomes: a test case for predicting lifestyles and emergence of pathogens.</title>
        <authorList>
            <person name="Haridas S."/>
            <person name="Albert R."/>
            <person name="Binder M."/>
            <person name="Bloem J."/>
            <person name="Labutti K."/>
            <person name="Salamov A."/>
            <person name="Andreopoulos B."/>
            <person name="Baker S."/>
            <person name="Barry K."/>
            <person name="Bills G."/>
            <person name="Bluhm B."/>
            <person name="Cannon C."/>
            <person name="Castanera R."/>
            <person name="Culley D."/>
            <person name="Daum C."/>
            <person name="Ezra D."/>
            <person name="Gonzalez J."/>
            <person name="Henrissat B."/>
            <person name="Kuo A."/>
            <person name="Liang C."/>
            <person name="Lipzen A."/>
            <person name="Lutzoni F."/>
            <person name="Magnuson J."/>
            <person name="Mondo S."/>
            <person name="Nolan M."/>
            <person name="Ohm R."/>
            <person name="Pangilinan J."/>
            <person name="Park H.-J."/>
            <person name="Ramirez L."/>
            <person name="Alfaro M."/>
            <person name="Sun H."/>
            <person name="Tritt A."/>
            <person name="Yoshinaga Y."/>
            <person name="Zwiers L.-H."/>
            <person name="Turgeon B."/>
            <person name="Goodwin S."/>
            <person name="Spatafora J."/>
            <person name="Crous P."/>
            <person name="Grigoriev I."/>
        </authorList>
    </citation>
    <scope>NUCLEOTIDE SEQUENCE</scope>
    <source>
        <strain evidence="1">CBS 207.26</strain>
    </source>
</reference>
<evidence type="ECO:0000313" key="1">
    <source>
        <dbReference type="EMBL" id="KAF2191965.1"/>
    </source>
</evidence>
<proteinExistence type="predicted"/>
<organism evidence="1 2">
    <name type="scientific">Zopfia rhizophila CBS 207.26</name>
    <dbReference type="NCBI Taxonomy" id="1314779"/>
    <lineage>
        <taxon>Eukaryota</taxon>
        <taxon>Fungi</taxon>
        <taxon>Dikarya</taxon>
        <taxon>Ascomycota</taxon>
        <taxon>Pezizomycotina</taxon>
        <taxon>Dothideomycetes</taxon>
        <taxon>Dothideomycetes incertae sedis</taxon>
        <taxon>Zopfiaceae</taxon>
        <taxon>Zopfia</taxon>
    </lineage>
</organism>